<proteinExistence type="predicted"/>
<evidence type="ECO:0000256" key="2">
    <source>
        <dbReference type="SAM" id="Phobius"/>
    </source>
</evidence>
<sequence>MNNRFTSDNVPPPNNLKKILIIGSTATLLVVLGISTFVVQRVQKSDTQAMLEDRIAQCPYLVTDSLSCSRDGGEIINTVDASGSGDGTTILVCCRLAPSPTPFACPEDSILLPTDQCLPENIIPIEPIEPPTDGGDIQPGMVCCRPKSSPTPPELEGPTDTPTPTPLVCKEPPPPNITNLNITCPECVP</sequence>
<keyword evidence="2" id="KW-1133">Transmembrane helix</keyword>
<evidence type="ECO:0000313" key="4">
    <source>
        <dbReference type="Proteomes" id="UP000177159"/>
    </source>
</evidence>
<keyword evidence="2" id="KW-0812">Transmembrane</keyword>
<dbReference type="EMBL" id="MFZM01000006">
    <property type="protein sequence ID" value="OGK24536.1"/>
    <property type="molecule type" value="Genomic_DNA"/>
</dbReference>
<evidence type="ECO:0000256" key="1">
    <source>
        <dbReference type="SAM" id="MobiDB-lite"/>
    </source>
</evidence>
<evidence type="ECO:0000313" key="3">
    <source>
        <dbReference type="EMBL" id="OGK24536.1"/>
    </source>
</evidence>
<organism evidence="3 4">
    <name type="scientific">Candidatus Roizmanbacteria bacterium RIFCSPHIGHO2_02_FULL_37_24</name>
    <dbReference type="NCBI Taxonomy" id="1802037"/>
    <lineage>
        <taxon>Bacteria</taxon>
        <taxon>Candidatus Roizmaniibacteriota</taxon>
    </lineage>
</organism>
<protein>
    <submittedName>
        <fullName evidence="3">Uncharacterized protein</fullName>
    </submittedName>
</protein>
<dbReference type="AlphaFoldDB" id="A0A1F7H113"/>
<feature type="compositionally biased region" description="Pro residues" evidence="1">
    <location>
        <begin position="149"/>
        <end position="174"/>
    </location>
</feature>
<feature type="transmembrane region" description="Helical" evidence="2">
    <location>
        <begin position="20"/>
        <end position="39"/>
    </location>
</feature>
<gene>
    <name evidence="3" type="ORF">A3C24_03235</name>
</gene>
<accession>A0A1F7H113</accession>
<dbReference type="Proteomes" id="UP000177159">
    <property type="component" value="Unassembled WGS sequence"/>
</dbReference>
<feature type="region of interest" description="Disordered" evidence="1">
    <location>
        <begin position="131"/>
        <end position="174"/>
    </location>
</feature>
<name>A0A1F7H113_9BACT</name>
<keyword evidence="2" id="KW-0472">Membrane</keyword>
<comment type="caution">
    <text evidence="3">The sequence shown here is derived from an EMBL/GenBank/DDBJ whole genome shotgun (WGS) entry which is preliminary data.</text>
</comment>
<reference evidence="3 4" key="1">
    <citation type="journal article" date="2016" name="Nat. Commun.">
        <title>Thousands of microbial genomes shed light on interconnected biogeochemical processes in an aquifer system.</title>
        <authorList>
            <person name="Anantharaman K."/>
            <person name="Brown C.T."/>
            <person name="Hug L.A."/>
            <person name="Sharon I."/>
            <person name="Castelle C.J."/>
            <person name="Probst A.J."/>
            <person name="Thomas B.C."/>
            <person name="Singh A."/>
            <person name="Wilkins M.J."/>
            <person name="Karaoz U."/>
            <person name="Brodie E.L."/>
            <person name="Williams K.H."/>
            <person name="Hubbard S.S."/>
            <person name="Banfield J.F."/>
        </authorList>
    </citation>
    <scope>NUCLEOTIDE SEQUENCE [LARGE SCALE GENOMIC DNA]</scope>
</reference>